<dbReference type="NCBIfam" id="TIGR03347">
    <property type="entry name" value="VI_chp_1"/>
    <property type="match status" value="1"/>
</dbReference>
<dbReference type="PANTHER" id="PTHR35564:SF4">
    <property type="entry name" value="CYTOPLASMIC PROTEIN"/>
    <property type="match status" value="1"/>
</dbReference>
<dbReference type="InterPro" id="IPR010732">
    <property type="entry name" value="T6SS_TssG-like"/>
</dbReference>
<gene>
    <name evidence="1" type="ORF">GM31_23475</name>
</gene>
<name>A0A0L0H458_9ENTR</name>
<dbReference type="AlphaFoldDB" id="A0A0L0H458"/>
<dbReference type="Pfam" id="PF06996">
    <property type="entry name" value="T6SS_TssG"/>
    <property type="match status" value="1"/>
</dbReference>
<organism evidence="1 2">
    <name type="scientific">Trabulsiella odontotermitis</name>
    <dbReference type="NCBI Taxonomy" id="379893"/>
    <lineage>
        <taxon>Bacteria</taxon>
        <taxon>Pseudomonadati</taxon>
        <taxon>Pseudomonadota</taxon>
        <taxon>Gammaproteobacteria</taxon>
        <taxon>Enterobacterales</taxon>
        <taxon>Enterobacteriaceae</taxon>
        <taxon>Trabulsiella</taxon>
    </lineage>
</organism>
<evidence type="ECO:0000313" key="1">
    <source>
        <dbReference type="EMBL" id="KNC95701.1"/>
    </source>
</evidence>
<proteinExistence type="predicted"/>
<keyword evidence="2" id="KW-1185">Reference proteome</keyword>
<comment type="caution">
    <text evidence="1">The sequence shown here is derived from an EMBL/GenBank/DDBJ whole genome shotgun (WGS) entry which is preliminary data.</text>
</comment>
<dbReference type="Proteomes" id="UP000037393">
    <property type="component" value="Unassembled WGS sequence"/>
</dbReference>
<dbReference type="PANTHER" id="PTHR35564">
    <property type="match status" value="1"/>
</dbReference>
<evidence type="ECO:0000313" key="2">
    <source>
        <dbReference type="Proteomes" id="UP000037393"/>
    </source>
</evidence>
<reference evidence="1 2" key="1">
    <citation type="journal article" date="2015" name="Appl. Environ. Microbiol.">
        <title>The Enterobacterium Trabulsiella odontotermitis Presents Novel Adaptations Related to Its Association with Fungus-Growing Termites.</title>
        <authorList>
            <person name="Sapountzis P."/>
            <person name="Gruntjes T."/>
            <person name="Otani S."/>
            <person name="Estevez J."/>
            <person name="da Costa R.R."/>
            <person name="Plunkett G.3rd."/>
            <person name="Perna N.T."/>
            <person name="Poulsen M."/>
        </authorList>
    </citation>
    <scope>NUCLEOTIDE SEQUENCE [LARGE SCALE GENOMIC DNA]</scope>
    <source>
        <strain evidence="1 2">12</strain>
    </source>
</reference>
<dbReference type="OrthoDB" id="1523296at2"/>
<dbReference type="PATRIC" id="fig|379893.3.peg.501"/>
<sequence length="323" mass="36985">MPKRQAATRRIVGISARQDFFELLRRIEWASHSDVRLGDPGQRQIRIYQPADLSFAPREVADVRQPLGDGQTAEPVIIICRHFGLFAPYGPLPIHITEHARNELLARRNRAFQDFAGILSQRMAILHYRAWSQLHVAVGHDHKEHNRFKSHIHQIAGLLDETGINRHILNVREAFPGAYLPGRGSLRKLQEILTHYFSVPVRLTPHKGTWINDARNQECQRMGYLGSTRIGKRFFDAQHSLSVAIGPVIGDEYLQYQRGSERLKTLVHLCHDFIRHRMVLDVSILIQTSPDMACCLRSGRLGKHSWLKPGTALTKRLLYKTTT</sequence>
<dbReference type="EMBL" id="JNGI01000009">
    <property type="protein sequence ID" value="KNC95701.1"/>
    <property type="molecule type" value="Genomic_DNA"/>
</dbReference>
<accession>A0A0L0H458</accession>
<dbReference type="RefSeq" id="WP_049848862.1">
    <property type="nucleotide sequence ID" value="NZ_JNGH01000088.1"/>
</dbReference>
<protein>
    <submittedName>
        <fullName evidence="1">Type VI secretion protein</fullName>
    </submittedName>
</protein>